<organism evidence="1 2">
    <name type="scientific">Ectopseudomonas oleovorans</name>
    <name type="common">Pseudomonas oleovorans</name>
    <dbReference type="NCBI Taxonomy" id="301"/>
    <lineage>
        <taxon>Bacteria</taxon>
        <taxon>Pseudomonadati</taxon>
        <taxon>Pseudomonadota</taxon>
        <taxon>Gammaproteobacteria</taxon>
        <taxon>Pseudomonadales</taxon>
        <taxon>Pseudomonadaceae</taxon>
        <taxon>Ectopseudomonas</taxon>
    </lineage>
</organism>
<evidence type="ECO:0000313" key="1">
    <source>
        <dbReference type="EMBL" id="RRW26498.1"/>
    </source>
</evidence>
<proteinExistence type="predicted"/>
<sequence>MNARLIRALWKLHSHELDGDRPLRDRGMHEHRLQAMRLRLLVAVATARHDRQEATRRQATKNDCRRQLRTMLKLGDVELAKAIENCDSGTRAAISAAQNAIWLTPEAKWVPSDDPDAMSGAEMLAPETVRRSIEIALANVRSSTAKRGRKEKPYQQYLARACHEYWSACRPKGAPGRVEFTRAVFEAADWRNDKGLPGKVPEDSKNLERLLSKAAREAAADRAAWESLRTLIERGRIK</sequence>
<dbReference type="Proteomes" id="UP000272833">
    <property type="component" value="Unassembled WGS sequence"/>
</dbReference>
<gene>
    <name evidence="1" type="ORF">EGJ44_22160</name>
</gene>
<reference evidence="1 2" key="1">
    <citation type="submission" date="2018-10" db="EMBL/GenBank/DDBJ databases">
        <title>Transmission dynamics of multidrug resistant bacteria on intensive care unit surfaces.</title>
        <authorList>
            <person name="D'Souza A.W."/>
            <person name="Potter R.F."/>
            <person name="Wallace M."/>
            <person name="Shupe A."/>
            <person name="Patel S."/>
            <person name="Sun S."/>
            <person name="Gul D."/>
            <person name="Kwon J.H."/>
            <person name="Andleeb S."/>
            <person name="Burnham C.-A.D."/>
            <person name="Dantas G."/>
        </authorList>
    </citation>
    <scope>NUCLEOTIDE SEQUENCE [LARGE SCALE GENOMIC DNA]</scope>
    <source>
        <strain evidence="1 2">PO_271</strain>
    </source>
</reference>
<evidence type="ECO:0000313" key="2">
    <source>
        <dbReference type="Proteomes" id="UP000272833"/>
    </source>
</evidence>
<name>A0A427H7W1_ECTOL</name>
<accession>A0A427H7W1</accession>
<protein>
    <submittedName>
        <fullName evidence="1">Uncharacterized protein</fullName>
    </submittedName>
</protein>
<dbReference type="AlphaFoldDB" id="A0A427H7W1"/>
<dbReference type="EMBL" id="RHRS01000110">
    <property type="protein sequence ID" value="RRW26498.1"/>
    <property type="molecule type" value="Genomic_DNA"/>
</dbReference>
<comment type="caution">
    <text evidence="1">The sequence shown here is derived from an EMBL/GenBank/DDBJ whole genome shotgun (WGS) entry which is preliminary data.</text>
</comment>